<dbReference type="SMART" id="SM00225">
    <property type="entry name" value="BTB"/>
    <property type="match status" value="1"/>
</dbReference>
<gene>
    <name evidence="2" type="ORF">BDV96DRAFT_567322</name>
</gene>
<dbReference type="Gene3D" id="3.30.710.10">
    <property type="entry name" value="Potassium Channel Kv1.1, Chain A"/>
    <property type="match status" value="1"/>
</dbReference>
<dbReference type="InterPro" id="IPR011333">
    <property type="entry name" value="SKP1/BTB/POZ_sf"/>
</dbReference>
<evidence type="ECO:0000313" key="3">
    <source>
        <dbReference type="Proteomes" id="UP000799770"/>
    </source>
</evidence>
<dbReference type="PROSITE" id="PS50097">
    <property type="entry name" value="BTB"/>
    <property type="match status" value="1"/>
</dbReference>
<dbReference type="PANTHER" id="PTHR47843">
    <property type="entry name" value="BTB DOMAIN-CONTAINING PROTEIN-RELATED"/>
    <property type="match status" value="1"/>
</dbReference>
<organism evidence="2 3">
    <name type="scientific">Lophiotrema nucula</name>
    <dbReference type="NCBI Taxonomy" id="690887"/>
    <lineage>
        <taxon>Eukaryota</taxon>
        <taxon>Fungi</taxon>
        <taxon>Dikarya</taxon>
        <taxon>Ascomycota</taxon>
        <taxon>Pezizomycotina</taxon>
        <taxon>Dothideomycetes</taxon>
        <taxon>Pleosporomycetidae</taxon>
        <taxon>Pleosporales</taxon>
        <taxon>Lophiotremataceae</taxon>
        <taxon>Lophiotrema</taxon>
    </lineage>
</organism>
<reference evidence="2" key="1">
    <citation type="journal article" date="2020" name="Stud. Mycol.">
        <title>101 Dothideomycetes genomes: a test case for predicting lifestyles and emergence of pathogens.</title>
        <authorList>
            <person name="Haridas S."/>
            <person name="Albert R."/>
            <person name="Binder M."/>
            <person name="Bloem J."/>
            <person name="Labutti K."/>
            <person name="Salamov A."/>
            <person name="Andreopoulos B."/>
            <person name="Baker S."/>
            <person name="Barry K."/>
            <person name="Bills G."/>
            <person name="Bluhm B."/>
            <person name="Cannon C."/>
            <person name="Castanera R."/>
            <person name="Culley D."/>
            <person name="Daum C."/>
            <person name="Ezra D."/>
            <person name="Gonzalez J."/>
            <person name="Henrissat B."/>
            <person name="Kuo A."/>
            <person name="Liang C."/>
            <person name="Lipzen A."/>
            <person name="Lutzoni F."/>
            <person name="Magnuson J."/>
            <person name="Mondo S."/>
            <person name="Nolan M."/>
            <person name="Ohm R."/>
            <person name="Pangilinan J."/>
            <person name="Park H.-J."/>
            <person name="Ramirez L."/>
            <person name="Alfaro M."/>
            <person name="Sun H."/>
            <person name="Tritt A."/>
            <person name="Yoshinaga Y."/>
            <person name="Zwiers L.-H."/>
            <person name="Turgeon B."/>
            <person name="Goodwin S."/>
            <person name="Spatafora J."/>
            <person name="Crous P."/>
            <person name="Grigoriev I."/>
        </authorList>
    </citation>
    <scope>NUCLEOTIDE SEQUENCE</scope>
    <source>
        <strain evidence="2">CBS 627.86</strain>
    </source>
</reference>
<dbReference type="EMBL" id="ML977315">
    <property type="protein sequence ID" value="KAF2119295.1"/>
    <property type="molecule type" value="Genomic_DNA"/>
</dbReference>
<protein>
    <recommendedName>
        <fullName evidence="1">BTB domain-containing protein</fullName>
    </recommendedName>
</protein>
<feature type="domain" description="BTB" evidence="1">
    <location>
        <begin position="40"/>
        <end position="108"/>
    </location>
</feature>
<dbReference type="AlphaFoldDB" id="A0A6A5ZJ57"/>
<proteinExistence type="predicted"/>
<dbReference type="SUPFAM" id="SSF54695">
    <property type="entry name" value="POZ domain"/>
    <property type="match status" value="1"/>
</dbReference>
<name>A0A6A5ZJ57_9PLEO</name>
<dbReference type="OrthoDB" id="3800455at2759"/>
<keyword evidence="3" id="KW-1185">Reference proteome</keyword>
<dbReference type="Proteomes" id="UP000799770">
    <property type="component" value="Unassembled WGS sequence"/>
</dbReference>
<dbReference type="CDD" id="cd18186">
    <property type="entry name" value="BTB_POZ_ZBTB_KLHL-like"/>
    <property type="match status" value="1"/>
</dbReference>
<dbReference type="InterPro" id="IPR000210">
    <property type="entry name" value="BTB/POZ_dom"/>
</dbReference>
<accession>A0A6A5ZJ57</accession>
<evidence type="ECO:0000313" key="2">
    <source>
        <dbReference type="EMBL" id="KAF2119295.1"/>
    </source>
</evidence>
<evidence type="ECO:0000259" key="1">
    <source>
        <dbReference type="PROSITE" id="PS50097"/>
    </source>
</evidence>
<sequence length="307" mass="34851">MEPLFTPGETWDSYQARVRGISKSCPSFQHRPPITAFEGDIVSIVVGPDNSTQTFKVHKGLLTHYFEYFRGAFKNEHFIEAQSGVVRLKEDDPSVFKLVYNFLYTGTLYDGMTMPKRQLSLPARNYGERGLSGLPVDSRGKESDIPLTFEQLFDLYVFANARICLTLENIVVSLVFEKALLDKMLHIDDLVYSEEKPHLLLACNRLAAALAYIVAKYTPASLISDNYDRIPAAFLAEIISVKDELIDEQQHHQPTTGRTLDMCRFHDHGRHHVVDITSQPENKSSDPYNSDPFAFQLPGTILPTFRF</sequence>
<dbReference type="Pfam" id="PF00651">
    <property type="entry name" value="BTB"/>
    <property type="match status" value="1"/>
</dbReference>
<dbReference type="PANTHER" id="PTHR47843:SF2">
    <property type="entry name" value="BTB DOMAIN-CONTAINING PROTEIN"/>
    <property type="match status" value="1"/>
</dbReference>